<comment type="caution">
    <text evidence="10">The sequence shown here is derived from an EMBL/GenBank/DDBJ whole genome shotgun (WGS) entry which is preliminary data.</text>
</comment>
<organism evidence="10 11">
    <name type="scientific">Rehmannia glutinosa</name>
    <name type="common">Chinese foxglove</name>
    <dbReference type="NCBI Taxonomy" id="99300"/>
    <lineage>
        <taxon>Eukaryota</taxon>
        <taxon>Viridiplantae</taxon>
        <taxon>Streptophyta</taxon>
        <taxon>Embryophyta</taxon>
        <taxon>Tracheophyta</taxon>
        <taxon>Spermatophyta</taxon>
        <taxon>Magnoliopsida</taxon>
        <taxon>eudicotyledons</taxon>
        <taxon>Gunneridae</taxon>
        <taxon>Pentapetalae</taxon>
        <taxon>asterids</taxon>
        <taxon>lamiids</taxon>
        <taxon>Lamiales</taxon>
        <taxon>Orobanchaceae</taxon>
        <taxon>Rehmannieae</taxon>
        <taxon>Rehmannia</taxon>
    </lineage>
</organism>
<evidence type="ECO:0000256" key="1">
    <source>
        <dbReference type="ARBA" id="ARBA00000966"/>
    </source>
</evidence>
<sequence>MLSESSKRDTKRVLHDYGDALSKSILFFEGQRSGKLPSTQRLTWRKDSALGDGFDKGVIQLPNDILNNNVGVGVLEYGKTMGRAADAVAGGRPMVDGLFPQIHRHKRRRFCSVGDPIGRSQLLAKAKIWTLLGCFMRLRRMLRIESCGGDGGGGGGFFGVQGFWG</sequence>
<evidence type="ECO:0000313" key="10">
    <source>
        <dbReference type="EMBL" id="KAK6117877.1"/>
    </source>
</evidence>
<dbReference type="Pfam" id="PF00759">
    <property type="entry name" value="Glyco_hydro_9"/>
    <property type="match status" value="1"/>
</dbReference>
<keyword evidence="11" id="KW-1185">Reference proteome</keyword>
<proteinExistence type="inferred from homology"/>
<dbReference type="PANTHER" id="PTHR22298">
    <property type="entry name" value="ENDO-1,4-BETA-GLUCANASE"/>
    <property type="match status" value="1"/>
</dbReference>
<keyword evidence="4" id="KW-0378">Hydrolase</keyword>
<dbReference type="InterPro" id="IPR012341">
    <property type="entry name" value="6hp_glycosidase-like_sf"/>
</dbReference>
<evidence type="ECO:0000259" key="9">
    <source>
        <dbReference type="Pfam" id="PF00759"/>
    </source>
</evidence>
<dbReference type="Proteomes" id="UP001318860">
    <property type="component" value="Unassembled WGS sequence"/>
</dbReference>
<evidence type="ECO:0000256" key="4">
    <source>
        <dbReference type="ARBA" id="ARBA00022801"/>
    </source>
</evidence>
<reference evidence="10 11" key="1">
    <citation type="journal article" date="2021" name="Comput. Struct. Biotechnol. J.">
        <title>De novo genome assembly of the potent medicinal plant Rehmannia glutinosa using nanopore technology.</title>
        <authorList>
            <person name="Ma L."/>
            <person name="Dong C."/>
            <person name="Song C."/>
            <person name="Wang X."/>
            <person name="Zheng X."/>
            <person name="Niu Y."/>
            <person name="Chen S."/>
            <person name="Feng W."/>
        </authorList>
    </citation>
    <scope>NUCLEOTIDE SEQUENCE [LARGE SCALE GENOMIC DNA]</scope>
    <source>
        <strain evidence="10">DH-2019</strain>
    </source>
</reference>
<dbReference type="Gene3D" id="1.50.10.10">
    <property type="match status" value="1"/>
</dbReference>
<dbReference type="InterPro" id="IPR008928">
    <property type="entry name" value="6-hairpin_glycosidase_sf"/>
</dbReference>
<feature type="domain" description="Glycoside hydrolase family 9" evidence="9">
    <location>
        <begin position="17"/>
        <end position="55"/>
    </location>
</feature>
<keyword evidence="6" id="KW-0119">Carbohydrate metabolism</keyword>
<evidence type="ECO:0000256" key="3">
    <source>
        <dbReference type="ARBA" id="ARBA00012601"/>
    </source>
</evidence>
<evidence type="ECO:0000256" key="7">
    <source>
        <dbReference type="ARBA" id="ARBA00023295"/>
    </source>
</evidence>
<evidence type="ECO:0000256" key="5">
    <source>
        <dbReference type="ARBA" id="ARBA00023001"/>
    </source>
</evidence>
<name>A0ABR0U5T0_REHGL</name>
<gene>
    <name evidence="10" type="ORF">DH2020_048377</name>
</gene>
<protein>
    <recommendedName>
        <fullName evidence="3">cellulase</fullName>
        <ecNumber evidence="3">3.2.1.4</ecNumber>
    </recommendedName>
</protein>
<dbReference type="EC" id="3.2.1.4" evidence="3"/>
<evidence type="ECO:0000256" key="6">
    <source>
        <dbReference type="ARBA" id="ARBA00023277"/>
    </source>
</evidence>
<dbReference type="InterPro" id="IPR001701">
    <property type="entry name" value="Glyco_hydro_9"/>
</dbReference>
<accession>A0ABR0U5T0</accession>
<dbReference type="SUPFAM" id="SSF48208">
    <property type="entry name" value="Six-hairpin glycosidases"/>
    <property type="match status" value="1"/>
</dbReference>
<evidence type="ECO:0000313" key="11">
    <source>
        <dbReference type="Proteomes" id="UP001318860"/>
    </source>
</evidence>
<comment type="similarity">
    <text evidence="2">Belongs to the glycosyl hydrolase 9 (cellulase E) family.</text>
</comment>
<keyword evidence="7" id="KW-0326">Glycosidase</keyword>
<evidence type="ECO:0000256" key="8">
    <source>
        <dbReference type="ARBA" id="ARBA00023326"/>
    </source>
</evidence>
<keyword evidence="8" id="KW-0624">Polysaccharide degradation</keyword>
<keyword evidence="5" id="KW-0136">Cellulose degradation</keyword>
<comment type="catalytic activity">
    <reaction evidence="1">
        <text>Endohydrolysis of (1-&gt;4)-beta-D-glucosidic linkages in cellulose, lichenin and cereal beta-D-glucans.</text>
        <dbReference type="EC" id="3.2.1.4"/>
    </reaction>
</comment>
<evidence type="ECO:0000256" key="2">
    <source>
        <dbReference type="ARBA" id="ARBA00007072"/>
    </source>
</evidence>
<dbReference type="EMBL" id="JABTTQ020003398">
    <property type="protein sequence ID" value="KAK6117877.1"/>
    <property type="molecule type" value="Genomic_DNA"/>
</dbReference>